<feature type="domain" description="PH" evidence="1">
    <location>
        <begin position="17"/>
        <end position="110"/>
    </location>
</feature>
<dbReference type="InterPro" id="IPR011993">
    <property type="entry name" value="PH-like_dom_sf"/>
</dbReference>
<evidence type="ECO:0000259" key="1">
    <source>
        <dbReference type="PROSITE" id="PS50003"/>
    </source>
</evidence>
<dbReference type="OrthoDB" id="6072805at2759"/>
<dbReference type="KEGG" id="bgt:106063203"/>
<evidence type="ECO:0000313" key="3">
    <source>
        <dbReference type="Proteomes" id="UP000076420"/>
    </source>
</evidence>
<dbReference type="Pfam" id="PF00169">
    <property type="entry name" value="PH"/>
    <property type="match status" value="1"/>
</dbReference>
<dbReference type="CDD" id="cd00821">
    <property type="entry name" value="PH"/>
    <property type="match status" value="1"/>
</dbReference>
<dbReference type="SUPFAM" id="SSF50729">
    <property type="entry name" value="PH domain-like"/>
    <property type="match status" value="1"/>
</dbReference>
<dbReference type="VEuPathDB" id="VectorBase:BGLB033114"/>
<evidence type="ECO:0000313" key="2">
    <source>
        <dbReference type="EnsemblMetazoa" id="BGLB033114-PA"/>
    </source>
</evidence>
<dbReference type="PROSITE" id="PS50003">
    <property type="entry name" value="PH_DOMAIN"/>
    <property type="match status" value="1"/>
</dbReference>
<dbReference type="EnsemblMetazoa" id="BGLB033114-RA">
    <property type="protein sequence ID" value="BGLB033114-PA"/>
    <property type="gene ID" value="BGLB033114"/>
</dbReference>
<dbReference type="RefSeq" id="XP_013076969.2">
    <property type="nucleotide sequence ID" value="XM_013221515.2"/>
</dbReference>
<dbReference type="Proteomes" id="UP000076420">
    <property type="component" value="Unassembled WGS sequence"/>
</dbReference>
<dbReference type="Gene3D" id="2.30.29.30">
    <property type="entry name" value="Pleckstrin-homology domain (PH domain)/Phosphotyrosine-binding domain (PTB)"/>
    <property type="match status" value="1"/>
</dbReference>
<dbReference type="SMART" id="SM00233">
    <property type="entry name" value="PH"/>
    <property type="match status" value="1"/>
</dbReference>
<name>A0A2C9LNR6_BIOGL</name>
<reference evidence="2" key="1">
    <citation type="submission" date="2020-05" db="UniProtKB">
        <authorList>
            <consortium name="EnsemblMetazoa"/>
        </authorList>
    </citation>
    <scope>IDENTIFICATION</scope>
    <source>
        <strain evidence="2">BB02</strain>
    </source>
</reference>
<protein>
    <recommendedName>
        <fullName evidence="1">PH domain-containing protein</fullName>
    </recommendedName>
</protein>
<sequence>MMADIPNSFRSSSIYEKPEMEGYLEKKNSGMMKGKTKKWCYIQGTSLYMTKNQGVVEILDLCDAQQVKKISSDSTLTSFEIVIKKKSHIFICQTSDECSQWIKALHNAMAKKDNKLRGSTFFVDDPVKNETQYESIYATIPNDEKSEPNENKTGSVYNVSDYTSPCDDVKEKCNGEVPVYYDIQSGSVLPVFPTTKNSIYEEISSTSTVKLQNEHETELYSDGYSQVNKCKLSPNDEVAILRSSKSLPVSCSRQTVTVTDETVTDQTNANNAKRYSNAKFDSMTAVSLINSDIKSDSKPAIVSQQTELETVSSDPFNMLVAALNIEELPLPEFNHPLTEMDRLPVKELTEFLASHNSLCHVHYSEIINEEDPFINLVSFLKDLSI</sequence>
<accession>A0A2C9LNR6</accession>
<dbReference type="AlphaFoldDB" id="A0A2C9LNR6"/>
<dbReference type="InterPro" id="IPR001849">
    <property type="entry name" value="PH_domain"/>
</dbReference>
<dbReference type="VEuPathDB" id="VectorBase:BGLAX_044931"/>
<gene>
    <name evidence="2" type="primary">106063203</name>
</gene>
<organism evidence="2 3">
    <name type="scientific">Biomphalaria glabrata</name>
    <name type="common">Bloodfluke planorb</name>
    <name type="synonym">Freshwater snail</name>
    <dbReference type="NCBI Taxonomy" id="6526"/>
    <lineage>
        <taxon>Eukaryota</taxon>
        <taxon>Metazoa</taxon>
        <taxon>Spiralia</taxon>
        <taxon>Lophotrochozoa</taxon>
        <taxon>Mollusca</taxon>
        <taxon>Gastropoda</taxon>
        <taxon>Heterobranchia</taxon>
        <taxon>Euthyneura</taxon>
        <taxon>Panpulmonata</taxon>
        <taxon>Hygrophila</taxon>
        <taxon>Lymnaeoidea</taxon>
        <taxon>Planorbidae</taxon>
        <taxon>Biomphalaria</taxon>
    </lineage>
</organism>
<proteinExistence type="predicted"/>